<keyword evidence="10 19" id="KW-0812">Transmembrane</keyword>
<dbReference type="PANTHER" id="PTHR34148">
    <property type="entry name" value="ADENOSYLCOBINAMIDE-GDP RIBAZOLETRANSFERASE"/>
    <property type="match status" value="1"/>
</dbReference>
<dbReference type="RefSeq" id="WP_241444580.1">
    <property type="nucleotide sequence ID" value="NZ_BSUJ01000001.1"/>
</dbReference>
<evidence type="ECO:0000256" key="4">
    <source>
        <dbReference type="ARBA" id="ARBA00010561"/>
    </source>
</evidence>
<evidence type="ECO:0000256" key="8">
    <source>
        <dbReference type="ARBA" id="ARBA00022573"/>
    </source>
</evidence>
<dbReference type="PANTHER" id="PTHR34148:SF1">
    <property type="entry name" value="ADENOSYLCOBINAMIDE-GDP RIBAZOLETRANSFERASE"/>
    <property type="match status" value="1"/>
</dbReference>
<evidence type="ECO:0000256" key="6">
    <source>
        <dbReference type="ARBA" id="ARBA00015850"/>
    </source>
</evidence>
<comment type="pathway">
    <text evidence="3 19">Cofactor biosynthesis; adenosylcobalamin biosynthesis; adenosylcobalamin from cob(II)yrinate a,c-diamide: step 7/7.</text>
</comment>
<dbReference type="HAMAP" id="MF_00719">
    <property type="entry name" value="CobS"/>
    <property type="match status" value="1"/>
</dbReference>
<keyword evidence="8 19" id="KW-0169">Cobalamin biosynthesis</keyword>
<feature type="transmembrane region" description="Helical" evidence="19">
    <location>
        <begin position="234"/>
        <end position="253"/>
    </location>
</feature>
<keyword evidence="7 19" id="KW-1003">Cell membrane</keyword>
<evidence type="ECO:0000256" key="17">
    <source>
        <dbReference type="ARBA" id="ARBA00048623"/>
    </source>
</evidence>
<comment type="caution">
    <text evidence="20">The sequence shown here is derived from an EMBL/GenBank/DDBJ whole genome shotgun (WGS) entry which is preliminary data.</text>
</comment>
<feature type="transmembrane region" description="Helical" evidence="19">
    <location>
        <begin position="139"/>
        <end position="159"/>
    </location>
</feature>
<comment type="cofactor">
    <cofactor evidence="1 19">
        <name>Mg(2+)</name>
        <dbReference type="ChEBI" id="CHEBI:18420"/>
    </cofactor>
</comment>
<proteinExistence type="inferred from homology"/>
<evidence type="ECO:0000256" key="3">
    <source>
        <dbReference type="ARBA" id="ARBA00004663"/>
    </source>
</evidence>
<dbReference type="Pfam" id="PF02654">
    <property type="entry name" value="CobS"/>
    <property type="match status" value="1"/>
</dbReference>
<evidence type="ECO:0000256" key="10">
    <source>
        <dbReference type="ARBA" id="ARBA00022692"/>
    </source>
</evidence>
<dbReference type="EC" id="2.7.8.26" evidence="5 19"/>
<feature type="transmembrane region" description="Helical" evidence="19">
    <location>
        <begin position="171"/>
        <end position="198"/>
    </location>
</feature>
<keyword evidence="11 19" id="KW-0460">Magnesium</keyword>
<accession>A0ABQ6HR25</accession>
<evidence type="ECO:0000256" key="7">
    <source>
        <dbReference type="ARBA" id="ARBA00022475"/>
    </source>
</evidence>
<keyword evidence="12 19" id="KW-1133">Transmembrane helix</keyword>
<evidence type="ECO:0000256" key="2">
    <source>
        <dbReference type="ARBA" id="ARBA00004651"/>
    </source>
</evidence>
<evidence type="ECO:0000313" key="20">
    <source>
        <dbReference type="EMBL" id="GMA19924.1"/>
    </source>
</evidence>
<evidence type="ECO:0000256" key="5">
    <source>
        <dbReference type="ARBA" id="ARBA00013200"/>
    </source>
</evidence>
<evidence type="ECO:0000256" key="13">
    <source>
        <dbReference type="ARBA" id="ARBA00023136"/>
    </source>
</evidence>
<evidence type="ECO:0000256" key="12">
    <source>
        <dbReference type="ARBA" id="ARBA00022989"/>
    </source>
</evidence>
<evidence type="ECO:0000256" key="18">
    <source>
        <dbReference type="ARBA" id="ARBA00049504"/>
    </source>
</evidence>
<feature type="transmembrane region" description="Helical" evidence="19">
    <location>
        <begin position="31"/>
        <end position="54"/>
    </location>
</feature>
<evidence type="ECO:0000256" key="15">
    <source>
        <dbReference type="ARBA" id="ARBA00032605"/>
    </source>
</evidence>
<name>A0ABQ6HR25_9MICO</name>
<gene>
    <name evidence="19 20" type="primary">cobS</name>
    <name evidence="20" type="ORF">GCM10025862_19450</name>
</gene>
<evidence type="ECO:0000256" key="14">
    <source>
        <dbReference type="ARBA" id="ARBA00025228"/>
    </source>
</evidence>
<evidence type="ECO:0000256" key="9">
    <source>
        <dbReference type="ARBA" id="ARBA00022679"/>
    </source>
</evidence>
<dbReference type="Proteomes" id="UP001157109">
    <property type="component" value="Unassembled WGS sequence"/>
</dbReference>
<evidence type="ECO:0000313" key="21">
    <source>
        <dbReference type="Proteomes" id="UP001157109"/>
    </source>
</evidence>
<sequence length="255" mass="25104">MRDALRMTFGTLTALPVPAPTRIDRRVAGRAMVLAPLPGILLAAGWVVIGLAGILLGRSGLPALVTGGLSVAYLALATRGLHLDGLADTCDGLSASYDRERALAVMKTGDVGPSGAAAIALVVLVQAACFGELAQHGWWGLVAGGVAVVLSRQLVAWACNPLVPAARSTGLGAAVAGTVPVPAAAAGWGLCVAVSALGLGIPPAVAIGVVPAVVVTALLRRVTTRLGGMSGDMLGALVEVGLTAGLVAAVVVAPG</sequence>
<dbReference type="InterPro" id="IPR003805">
    <property type="entry name" value="CobS"/>
</dbReference>
<reference evidence="21" key="1">
    <citation type="journal article" date="2019" name="Int. J. Syst. Evol. Microbiol.">
        <title>The Global Catalogue of Microorganisms (GCM) 10K type strain sequencing project: providing services to taxonomists for standard genome sequencing and annotation.</title>
        <authorList>
            <consortium name="The Broad Institute Genomics Platform"/>
            <consortium name="The Broad Institute Genome Sequencing Center for Infectious Disease"/>
            <person name="Wu L."/>
            <person name="Ma J."/>
        </authorList>
    </citation>
    <scope>NUCLEOTIDE SEQUENCE [LARGE SCALE GENOMIC DNA]</scope>
    <source>
        <strain evidence="21">NBRC 105830</strain>
    </source>
</reference>
<feature type="transmembrane region" description="Helical" evidence="19">
    <location>
        <begin position="111"/>
        <end position="133"/>
    </location>
</feature>
<comment type="catalytic activity">
    <reaction evidence="18 19">
        <text>alpha-ribazole 5'-phosphate + adenosylcob(III)inamide-GDP = adenosylcob(III)alamin 5'-phosphate + GMP + H(+)</text>
        <dbReference type="Rhea" id="RHEA:23560"/>
        <dbReference type="ChEBI" id="CHEBI:15378"/>
        <dbReference type="ChEBI" id="CHEBI:57918"/>
        <dbReference type="ChEBI" id="CHEBI:58115"/>
        <dbReference type="ChEBI" id="CHEBI:60487"/>
        <dbReference type="ChEBI" id="CHEBI:60493"/>
        <dbReference type="EC" id="2.7.8.26"/>
    </reaction>
</comment>
<evidence type="ECO:0000256" key="11">
    <source>
        <dbReference type="ARBA" id="ARBA00022842"/>
    </source>
</evidence>
<feature type="transmembrane region" description="Helical" evidence="19">
    <location>
        <begin position="204"/>
        <end position="222"/>
    </location>
</feature>
<protein>
    <recommendedName>
        <fullName evidence="6 19">Adenosylcobinamide-GDP ribazoletransferase</fullName>
        <ecNumber evidence="5 19">2.7.8.26</ecNumber>
    </recommendedName>
    <alternativeName>
        <fullName evidence="16 19">Cobalamin synthase</fullName>
    </alternativeName>
    <alternativeName>
        <fullName evidence="15 19">Cobalamin-5'-phosphate synthase</fullName>
    </alternativeName>
</protein>
<evidence type="ECO:0000256" key="16">
    <source>
        <dbReference type="ARBA" id="ARBA00032853"/>
    </source>
</evidence>
<comment type="similarity">
    <text evidence="4 19">Belongs to the CobS family.</text>
</comment>
<comment type="catalytic activity">
    <reaction evidence="17 19">
        <text>alpha-ribazole + adenosylcob(III)inamide-GDP = adenosylcob(III)alamin + GMP + H(+)</text>
        <dbReference type="Rhea" id="RHEA:16049"/>
        <dbReference type="ChEBI" id="CHEBI:10329"/>
        <dbReference type="ChEBI" id="CHEBI:15378"/>
        <dbReference type="ChEBI" id="CHEBI:18408"/>
        <dbReference type="ChEBI" id="CHEBI:58115"/>
        <dbReference type="ChEBI" id="CHEBI:60487"/>
        <dbReference type="EC" id="2.7.8.26"/>
    </reaction>
</comment>
<evidence type="ECO:0000256" key="1">
    <source>
        <dbReference type="ARBA" id="ARBA00001946"/>
    </source>
</evidence>
<evidence type="ECO:0000256" key="19">
    <source>
        <dbReference type="HAMAP-Rule" id="MF_00719"/>
    </source>
</evidence>
<dbReference type="EMBL" id="BSUJ01000001">
    <property type="protein sequence ID" value="GMA19924.1"/>
    <property type="molecule type" value="Genomic_DNA"/>
</dbReference>
<keyword evidence="9 19" id="KW-0808">Transferase</keyword>
<comment type="subcellular location">
    <subcellularLocation>
        <location evidence="2 19">Cell membrane</location>
        <topology evidence="2 19">Multi-pass membrane protein</topology>
    </subcellularLocation>
</comment>
<organism evidence="20 21">
    <name type="scientific">Arsenicicoccus piscis</name>
    <dbReference type="NCBI Taxonomy" id="673954"/>
    <lineage>
        <taxon>Bacteria</taxon>
        <taxon>Bacillati</taxon>
        <taxon>Actinomycetota</taxon>
        <taxon>Actinomycetes</taxon>
        <taxon>Micrococcales</taxon>
        <taxon>Intrasporangiaceae</taxon>
        <taxon>Arsenicicoccus</taxon>
    </lineage>
</organism>
<keyword evidence="13 19" id="KW-0472">Membrane</keyword>
<keyword evidence="21" id="KW-1185">Reference proteome</keyword>
<comment type="function">
    <text evidence="14 19">Joins adenosylcobinamide-GDP and alpha-ribazole to generate adenosylcobalamin (Ado-cobalamin). Also synthesizes adenosylcobalamin 5'-phosphate from adenosylcobinamide-GDP and alpha-ribazole 5'-phosphate.</text>
</comment>